<gene>
    <name evidence="3" type="primary">LOC110778892</name>
</gene>
<dbReference type="InterPro" id="IPR001810">
    <property type="entry name" value="F-box_dom"/>
</dbReference>
<keyword evidence="2" id="KW-1185">Reference proteome</keyword>
<dbReference type="GeneID" id="110778892"/>
<dbReference type="InterPro" id="IPR006527">
    <property type="entry name" value="F-box-assoc_dom_typ1"/>
</dbReference>
<reference evidence="3" key="2">
    <citation type="submission" date="2025-08" db="UniProtKB">
        <authorList>
            <consortium name="RefSeq"/>
        </authorList>
    </citation>
    <scope>IDENTIFICATION</scope>
    <source>
        <tissue evidence="3">Leaf</tissue>
    </source>
</reference>
<dbReference type="Pfam" id="PF07734">
    <property type="entry name" value="FBA_1"/>
    <property type="match status" value="1"/>
</dbReference>
<dbReference type="InterPro" id="IPR017451">
    <property type="entry name" value="F-box-assoc_interact_dom"/>
</dbReference>
<evidence type="ECO:0000313" key="2">
    <source>
        <dbReference type="Proteomes" id="UP000813463"/>
    </source>
</evidence>
<proteinExistence type="predicted"/>
<dbReference type="InterPro" id="IPR050796">
    <property type="entry name" value="SCF_F-box_component"/>
</dbReference>
<organism evidence="2 3">
    <name type="scientific">Spinacia oleracea</name>
    <name type="common">Spinach</name>
    <dbReference type="NCBI Taxonomy" id="3562"/>
    <lineage>
        <taxon>Eukaryota</taxon>
        <taxon>Viridiplantae</taxon>
        <taxon>Streptophyta</taxon>
        <taxon>Embryophyta</taxon>
        <taxon>Tracheophyta</taxon>
        <taxon>Spermatophyta</taxon>
        <taxon>Magnoliopsida</taxon>
        <taxon>eudicotyledons</taxon>
        <taxon>Gunneridae</taxon>
        <taxon>Pentapetalae</taxon>
        <taxon>Caryophyllales</taxon>
        <taxon>Chenopodiaceae</taxon>
        <taxon>Chenopodioideae</taxon>
        <taxon>Anserineae</taxon>
        <taxon>Spinacia</taxon>
    </lineage>
</organism>
<dbReference type="RefSeq" id="XP_056699839.1">
    <property type="nucleotide sequence ID" value="XM_056843861.1"/>
</dbReference>
<dbReference type="PANTHER" id="PTHR31672:SF13">
    <property type="entry name" value="F-BOX PROTEIN CPR30-LIKE"/>
    <property type="match status" value="1"/>
</dbReference>
<dbReference type="Proteomes" id="UP000813463">
    <property type="component" value="Chromosome 4"/>
</dbReference>
<dbReference type="SUPFAM" id="SSF81383">
    <property type="entry name" value="F-box domain"/>
    <property type="match status" value="1"/>
</dbReference>
<sequence length="403" mass="45717">MAVLPTEIIAEILSKLPVKILLRFLCVCKAWNLLIKTPNFIKLHLNQTLISNSDRHILLYYPFLYSAELDIHHDRISFSKLHHPLSPLQVHLFGSCNGIICIADPSKTDIFLFNPLTKSHRKLPANKILNSDIGYVLFGFGYDSKNDDYKVLRLVQGFTNDKMFYSEAKLCSLNNNSWKSVEGISLYLIYADCHGVLVNEALHYIVNSEELGSSGKFIASFDLQNESFSLMDCSKFLGKGESNLMMLLTELDGCLCVMVNHLNNFILERADLWVMKEYGNKESWAKLYSIGQECVRSGMQIKPIVYSKDGKSILLEIDVSKFAWYDLESKNVEIFTPRGLPDGALETGCFIGSLVSLDNKLDSEKETLPKKNKKKYFGVQKLKHRQLTFFFVGLTSTGLMIST</sequence>
<dbReference type="InterPro" id="IPR036047">
    <property type="entry name" value="F-box-like_dom_sf"/>
</dbReference>
<evidence type="ECO:0000313" key="3">
    <source>
        <dbReference type="RefSeq" id="XP_056699839.1"/>
    </source>
</evidence>
<dbReference type="SMART" id="SM00256">
    <property type="entry name" value="FBOX"/>
    <property type="match status" value="1"/>
</dbReference>
<dbReference type="Pfam" id="PF00646">
    <property type="entry name" value="F-box"/>
    <property type="match status" value="1"/>
</dbReference>
<dbReference type="PANTHER" id="PTHR31672">
    <property type="entry name" value="BNACNNG10540D PROTEIN"/>
    <property type="match status" value="1"/>
</dbReference>
<name>A0ABM3RW32_SPIOL</name>
<dbReference type="PROSITE" id="PS50181">
    <property type="entry name" value="FBOX"/>
    <property type="match status" value="1"/>
</dbReference>
<feature type="domain" description="F-box" evidence="1">
    <location>
        <begin position="1"/>
        <end position="43"/>
    </location>
</feature>
<reference evidence="2" key="1">
    <citation type="journal article" date="2021" name="Nat. Commun.">
        <title>Genomic analyses provide insights into spinach domestication and the genetic basis of agronomic traits.</title>
        <authorList>
            <person name="Cai X."/>
            <person name="Sun X."/>
            <person name="Xu C."/>
            <person name="Sun H."/>
            <person name="Wang X."/>
            <person name="Ge C."/>
            <person name="Zhang Z."/>
            <person name="Wang Q."/>
            <person name="Fei Z."/>
            <person name="Jiao C."/>
            <person name="Wang Q."/>
        </authorList>
    </citation>
    <scope>NUCLEOTIDE SEQUENCE [LARGE SCALE GENOMIC DNA]</scope>
    <source>
        <strain evidence="2">cv. Varoflay</strain>
    </source>
</reference>
<dbReference type="CDD" id="cd22157">
    <property type="entry name" value="F-box_AtFBW1-like"/>
    <property type="match status" value="1"/>
</dbReference>
<protein>
    <submittedName>
        <fullName evidence="3">F-box protein CPR1 isoform X1</fullName>
    </submittedName>
</protein>
<evidence type="ECO:0000259" key="1">
    <source>
        <dbReference type="PROSITE" id="PS50181"/>
    </source>
</evidence>
<accession>A0ABM3RW32</accession>
<dbReference type="NCBIfam" id="TIGR01640">
    <property type="entry name" value="F_box_assoc_1"/>
    <property type="match status" value="1"/>
</dbReference>
<dbReference type="Gene3D" id="1.20.1280.50">
    <property type="match status" value="1"/>
</dbReference>